<name>A0A1I0HUG0_THASX</name>
<dbReference type="Proteomes" id="UP000199308">
    <property type="component" value="Unassembled WGS sequence"/>
</dbReference>
<dbReference type="AlphaFoldDB" id="A0A1I0HUG0"/>
<reference evidence="1 2" key="1">
    <citation type="submission" date="2016-10" db="EMBL/GenBank/DDBJ databases">
        <authorList>
            <person name="de Groot N.N."/>
        </authorList>
    </citation>
    <scope>NUCLEOTIDE SEQUENCE [LARGE SCALE GENOMIC DNA]</scope>
    <source>
        <strain evidence="1 2">DSM 19706</strain>
    </source>
</reference>
<dbReference type="STRING" id="349064.SAMN05660429_02941"/>
<dbReference type="OrthoDB" id="9806524at2"/>
<protein>
    <submittedName>
        <fullName evidence="1">SapC protein</fullName>
    </submittedName>
</protein>
<sequence length="233" mass="26116">MSSFKPLNFELHSELKVKPITSFPGLETQQIVPVAAHEFATAGSEMPVVFVKNAETGAFQAVALLGLNQKENVFYQDEKWRGHYIPSILTHQPFALMPSVSDETQLQLLINEESPLVNKTEGEGLFDDVGNESEYLTQRKNALGRYFENAQVTTAFVKMLSDMGLLKEQQLTLNFSGDKILIEGVYLVDEKALAQLSDEDYLTLREKGFIALIYHHLGSLHQLKNVARLKASN</sequence>
<dbReference type="RefSeq" id="WP_093332159.1">
    <property type="nucleotide sequence ID" value="NZ_AP027363.1"/>
</dbReference>
<evidence type="ECO:0000313" key="1">
    <source>
        <dbReference type="EMBL" id="SET87696.1"/>
    </source>
</evidence>
<dbReference type="InterPro" id="IPR010836">
    <property type="entry name" value="SapC"/>
</dbReference>
<gene>
    <name evidence="1" type="ORF">SAMN05660429_02941</name>
</gene>
<organism evidence="1 2">
    <name type="scientific">Thalassotalea agarivorans</name>
    <name type="common">Thalassomonas agarivorans</name>
    <dbReference type="NCBI Taxonomy" id="349064"/>
    <lineage>
        <taxon>Bacteria</taxon>
        <taxon>Pseudomonadati</taxon>
        <taxon>Pseudomonadota</taxon>
        <taxon>Gammaproteobacteria</taxon>
        <taxon>Alteromonadales</taxon>
        <taxon>Colwelliaceae</taxon>
        <taxon>Thalassotalea</taxon>
    </lineage>
</organism>
<dbReference type="Pfam" id="PF07277">
    <property type="entry name" value="SapC"/>
    <property type="match status" value="1"/>
</dbReference>
<keyword evidence="2" id="KW-1185">Reference proteome</keyword>
<evidence type="ECO:0000313" key="2">
    <source>
        <dbReference type="Proteomes" id="UP000199308"/>
    </source>
</evidence>
<dbReference type="EMBL" id="FOHK01000018">
    <property type="protein sequence ID" value="SET87696.1"/>
    <property type="molecule type" value="Genomic_DNA"/>
</dbReference>
<proteinExistence type="predicted"/>
<accession>A0A1I0HUG0</accession>